<protein>
    <submittedName>
        <fullName evidence="3">Putative OmpA-family membrane protein</fullName>
    </submittedName>
</protein>
<accession>A0A0H3CJM2</accession>
<proteinExistence type="predicted"/>
<keyword evidence="1" id="KW-0812">Transmembrane</keyword>
<dbReference type="KEGG" id="enc:ECL_01804"/>
<dbReference type="AlphaFoldDB" id="A0A0H3CJM2"/>
<evidence type="ECO:0000313" key="3">
    <source>
        <dbReference type="EMBL" id="ADF61362.1"/>
    </source>
</evidence>
<dbReference type="EMBL" id="CP001918">
    <property type="protein sequence ID" value="ADF61362.1"/>
    <property type="molecule type" value="Genomic_DNA"/>
</dbReference>
<dbReference type="PANTHER" id="PTHR38033">
    <property type="entry name" value="MEMBRANE PROTEIN-RELATED"/>
    <property type="match status" value="1"/>
</dbReference>
<dbReference type="Proteomes" id="UP000002363">
    <property type="component" value="Chromosome"/>
</dbReference>
<dbReference type="NCBIfam" id="TIGR03349">
    <property type="entry name" value="IV_VI_DotU"/>
    <property type="match status" value="1"/>
</dbReference>
<dbReference type="eggNOG" id="COG3455">
    <property type="taxonomic scope" value="Bacteria"/>
</dbReference>
<keyword evidence="1" id="KW-0472">Membrane</keyword>
<dbReference type="InterPro" id="IPR038522">
    <property type="entry name" value="T4/T6SS_DotU_sf"/>
</dbReference>
<sequence>MSERKRGTAAAIDIDALLQDTWLQVISLRHGPTFQEGEGRTLWERCIADVERVQRELKASELDEASCQHILTAQCALLDEAVKGRGVEDDACVQWYDIPLQGHFLGTMDAGDTLCDRMRDVLREPAPDHAVVTCFQRVMMLGFLGSYRSLNDPERQKLVNALSEYVTPFSYPQSYPVLAESHTGRGIMGGWLASWPVRIGLSVIVVAALWWGLDRWLDQLLLTLLPGAVK</sequence>
<keyword evidence="1" id="KW-1133">Transmembrane helix</keyword>
<dbReference type="Gene3D" id="1.25.40.590">
    <property type="entry name" value="Type IV / VI secretion system, DotU"/>
    <property type="match status" value="1"/>
</dbReference>
<reference evidence="3 4" key="1">
    <citation type="journal article" date="2010" name="J. Bacteriol.">
        <title>Complete genome sequence of Enterobacter cloacae subsp. cloacae type strain ATCC 13047.</title>
        <authorList>
            <person name="Ren Y."/>
            <person name="Ren Y."/>
            <person name="Zhou Z."/>
            <person name="Guo X."/>
            <person name="Li Y."/>
            <person name="Feng L."/>
            <person name="Wang L."/>
        </authorList>
    </citation>
    <scope>NUCLEOTIDE SEQUENCE [LARGE SCALE GENOMIC DNA]</scope>
    <source>
        <strain evidence="4">ATCC 13047 / DSM 30054 / NBRC 13535 / NCTC 10005 / WDCM 00083 / NCDC 279-56</strain>
    </source>
</reference>
<dbReference type="Pfam" id="PF09850">
    <property type="entry name" value="DotU"/>
    <property type="match status" value="1"/>
</dbReference>
<dbReference type="PATRIC" id="fig|716541.4.peg.2009"/>
<dbReference type="RefSeq" id="WP_013096431.1">
    <property type="nucleotide sequence ID" value="NC_014121.1"/>
</dbReference>
<gene>
    <name evidence="3" type="ordered locus">ECL_01804</name>
</gene>
<dbReference type="STRING" id="716541.ECL_01804"/>
<dbReference type="PANTHER" id="PTHR38033:SF1">
    <property type="entry name" value="DOTU FAMILY TYPE IV_VI SECRETION SYSTEM PROTEIN"/>
    <property type="match status" value="1"/>
</dbReference>
<keyword evidence="4" id="KW-1185">Reference proteome</keyword>
<dbReference type="InterPro" id="IPR017732">
    <property type="entry name" value="T4/T6SS_DotU"/>
</dbReference>
<feature type="transmembrane region" description="Helical" evidence="1">
    <location>
        <begin position="195"/>
        <end position="213"/>
    </location>
</feature>
<name>A0A0H3CJM2_ENTCC</name>
<dbReference type="NCBIfam" id="NF038239">
    <property type="entry name" value="T6SS_TssL_short"/>
    <property type="match status" value="1"/>
</dbReference>
<feature type="domain" description="Type IV / VI secretion system DotU" evidence="2">
    <location>
        <begin position="14"/>
        <end position="214"/>
    </location>
</feature>
<evidence type="ECO:0000256" key="1">
    <source>
        <dbReference type="SAM" id="Phobius"/>
    </source>
</evidence>
<organism evidence="3 4">
    <name type="scientific">Enterobacter cloacae subsp. cloacae (strain ATCC 13047 / DSM 30054 / NBRC 13535 / NCTC 10005 / WDCM 00083 / NCDC 279-56)</name>
    <dbReference type="NCBI Taxonomy" id="716541"/>
    <lineage>
        <taxon>Bacteria</taxon>
        <taxon>Pseudomonadati</taxon>
        <taxon>Pseudomonadota</taxon>
        <taxon>Gammaproteobacteria</taxon>
        <taxon>Enterobacterales</taxon>
        <taxon>Enterobacteriaceae</taxon>
        <taxon>Enterobacter</taxon>
        <taxon>Enterobacter cloacae complex</taxon>
    </lineage>
</organism>
<dbReference type="EnsemblBacteria" id="ADF61362">
    <property type="protein sequence ID" value="ADF61362"/>
    <property type="gene ID" value="ECL_01804"/>
</dbReference>
<evidence type="ECO:0000313" key="4">
    <source>
        <dbReference type="Proteomes" id="UP000002363"/>
    </source>
</evidence>
<dbReference type="OrthoDB" id="6998040at2"/>
<evidence type="ECO:0000259" key="2">
    <source>
        <dbReference type="Pfam" id="PF09850"/>
    </source>
</evidence>
<dbReference type="HOGENOM" id="CLU_071818_2_0_6"/>